<reference evidence="2" key="1">
    <citation type="submission" date="2023-07" db="EMBL/GenBank/DDBJ databases">
        <title>Genomic Encyclopedia of Type Strains, Phase IV (KMG-IV): sequencing the most valuable type-strain genomes for metagenomic binning, comparative biology and taxonomic classification.</title>
        <authorList>
            <person name="Goeker M."/>
        </authorList>
    </citation>
    <scope>NUCLEOTIDE SEQUENCE</scope>
    <source>
        <strain evidence="2">DSM 23947</strain>
    </source>
</reference>
<organism evidence="2 3">
    <name type="scientific">Oikeobacillus pervagus</name>
    <dbReference type="NCBI Taxonomy" id="1325931"/>
    <lineage>
        <taxon>Bacteria</taxon>
        <taxon>Bacillati</taxon>
        <taxon>Bacillota</taxon>
        <taxon>Bacilli</taxon>
        <taxon>Bacillales</taxon>
        <taxon>Bacillaceae</taxon>
        <taxon>Oikeobacillus</taxon>
    </lineage>
</organism>
<proteinExistence type="predicted"/>
<keyword evidence="1" id="KW-0472">Membrane</keyword>
<dbReference type="InterPro" id="IPR047928">
    <property type="entry name" value="Perm_prefix_1"/>
</dbReference>
<protein>
    <submittedName>
        <fullName evidence="2">Uncharacterized protein</fullName>
    </submittedName>
</protein>
<feature type="transmembrane region" description="Helical" evidence="1">
    <location>
        <begin position="161"/>
        <end position="183"/>
    </location>
</feature>
<accession>A0AAJ1T3A7</accession>
<evidence type="ECO:0000313" key="3">
    <source>
        <dbReference type="Proteomes" id="UP001237207"/>
    </source>
</evidence>
<keyword evidence="1" id="KW-0812">Transmembrane</keyword>
<dbReference type="Proteomes" id="UP001237207">
    <property type="component" value="Unassembled WGS sequence"/>
</dbReference>
<keyword evidence="1" id="KW-1133">Transmembrane helix</keyword>
<dbReference type="AlphaFoldDB" id="A0AAJ1T3A7"/>
<feature type="transmembrane region" description="Helical" evidence="1">
    <location>
        <begin position="233"/>
        <end position="252"/>
    </location>
</feature>
<name>A0AAJ1T3A7_9BACI</name>
<evidence type="ECO:0000256" key="1">
    <source>
        <dbReference type="SAM" id="Phobius"/>
    </source>
</evidence>
<gene>
    <name evidence="2" type="ORF">J2S13_002296</name>
</gene>
<dbReference type="NCBIfam" id="NF038403">
    <property type="entry name" value="perm_prefix_1"/>
    <property type="match status" value="1"/>
</dbReference>
<comment type="caution">
    <text evidence="2">The sequence shown here is derived from an EMBL/GenBank/DDBJ whole genome shotgun (WGS) entry which is preliminary data.</text>
</comment>
<sequence>MDLIDRYIRDVLKNVEGSMDEKKDMAEEMKIHLELAKEEYIKQGIEEKDAILKALKDFGREEAIGDEMQMVVAPYTKELLFSIAFLSTLFAIGAFLHGVVVLSEFHPMWLMSMVTLSGFTFYIAFFPSFVSKRVVLTNVLLVAYFPLIFIGLLIIDTTDKWYKGLLDIITLVNSIFIILFIFLSTIRSSGKTTGTPVRRNQIIAFHIVNIIAGILVIPQAFLTGFGMLVFGGFSWRVFTSIGYCILWAILYWLQIRFLSKGSKLAFFCHLLTWGVSILSLSRWLIIFF</sequence>
<keyword evidence="3" id="KW-1185">Reference proteome</keyword>
<feature type="transmembrane region" description="Helical" evidence="1">
    <location>
        <begin position="108"/>
        <end position="127"/>
    </location>
</feature>
<feature type="transmembrane region" description="Helical" evidence="1">
    <location>
        <begin position="203"/>
        <end position="221"/>
    </location>
</feature>
<feature type="transmembrane region" description="Helical" evidence="1">
    <location>
        <begin position="79"/>
        <end position="102"/>
    </location>
</feature>
<feature type="transmembrane region" description="Helical" evidence="1">
    <location>
        <begin position="264"/>
        <end position="285"/>
    </location>
</feature>
<feature type="transmembrane region" description="Helical" evidence="1">
    <location>
        <begin position="134"/>
        <end position="155"/>
    </location>
</feature>
<dbReference type="EMBL" id="JAUSUC010000029">
    <property type="protein sequence ID" value="MDQ0215876.1"/>
    <property type="molecule type" value="Genomic_DNA"/>
</dbReference>
<dbReference type="RefSeq" id="WP_307257873.1">
    <property type="nucleotide sequence ID" value="NZ_JAUSUC010000029.1"/>
</dbReference>
<evidence type="ECO:0000313" key="2">
    <source>
        <dbReference type="EMBL" id="MDQ0215876.1"/>
    </source>
</evidence>